<accession>A0A811Q883</accession>
<dbReference type="InterPro" id="IPR000215">
    <property type="entry name" value="Serpin_fam"/>
</dbReference>
<dbReference type="InterPro" id="IPR023796">
    <property type="entry name" value="Serpin_dom"/>
</dbReference>
<dbReference type="OrthoDB" id="6280426at2759"/>
<comment type="caution">
    <text evidence="3">The sequence shown here is derived from an EMBL/GenBank/DDBJ whole genome shotgun (WGS) entry which is preliminary data.</text>
</comment>
<reference evidence="3" key="1">
    <citation type="submission" date="2020-10" db="EMBL/GenBank/DDBJ databases">
        <authorList>
            <person name="Han B."/>
            <person name="Lu T."/>
            <person name="Zhao Q."/>
            <person name="Huang X."/>
            <person name="Zhao Y."/>
        </authorList>
    </citation>
    <scope>NUCLEOTIDE SEQUENCE</scope>
</reference>
<evidence type="ECO:0000256" key="1">
    <source>
        <dbReference type="ARBA" id="ARBA00009500"/>
    </source>
</evidence>
<gene>
    <name evidence="3" type="ORF">NCGR_LOCUS37076</name>
</gene>
<comment type="similarity">
    <text evidence="1">Belongs to the serpin family.</text>
</comment>
<protein>
    <recommendedName>
        <fullName evidence="2">Serpin domain-containing protein</fullName>
    </recommendedName>
</protein>
<name>A0A811Q883_9POAL</name>
<feature type="domain" description="Serpin" evidence="2">
    <location>
        <begin position="14"/>
        <end position="84"/>
    </location>
</feature>
<evidence type="ECO:0000313" key="3">
    <source>
        <dbReference type="EMBL" id="CAD6253451.1"/>
    </source>
</evidence>
<dbReference type="Gene3D" id="3.30.497.10">
    <property type="entry name" value="Antithrombin, subunit I, domain 2"/>
    <property type="match status" value="1"/>
</dbReference>
<dbReference type="AlphaFoldDB" id="A0A811Q883"/>
<dbReference type="EMBL" id="CAJGYO010000009">
    <property type="protein sequence ID" value="CAD6253451.1"/>
    <property type="molecule type" value="Genomic_DNA"/>
</dbReference>
<sequence length="86" mass="9105">MCNGDDDIVAGTARRPTFLSKVAHKVVVKVNEVGTEAALVTVAIRGVGGPPPGIVEFTADHPFTFFIMEERSGVIVFAGHVLDPTK</sequence>
<keyword evidence="4" id="KW-1185">Reference proteome</keyword>
<dbReference type="InterPro" id="IPR042178">
    <property type="entry name" value="Serpin_sf_1"/>
</dbReference>
<dbReference type="Pfam" id="PF00079">
    <property type="entry name" value="Serpin"/>
    <property type="match status" value="1"/>
</dbReference>
<proteinExistence type="inferred from homology"/>
<dbReference type="GO" id="GO:0005615">
    <property type="term" value="C:extracellular space"/>
    <property type="evidence" value="ECO:0007669"/>
    <property type="project" value="InterPro"/>
</dbReference>
<dbReference type="GO" id="GO:0004867">
    <property type="term" value="F:serine-type endopeptidase inhibitor activity"/>
    <property type="evidence" value="ECO:0007669"/>
    <property type="project" value="InterPro"/>
</dbReference>
<dbReference type="PANTHER" id="PTHR11461:SF313">
    <property type="entry name" value="SERPIN-Z5-RELATED"/>
    <property type="match status" value="1"/>
</dbReference>
<dbReference type="SUPFAM" id="SSF56574">
    <property type="entry name" value="Serpins"/>
    <property type="match status" value="1"/>
</dbReference>
<evidence type="ECO:0000259" key="2">
    <source>
        <dbReference type="Pfam" id="PF00079"/>
    </source>
</evidence>
<organism evidence="3 4">
    <name type="scientific">Miscanthus lutarioriparius</name>
    <dbReference type="NCBI Taxonomy" id="422564"/>
    <lineage>
        <taxon>Eukaryota</taxon>
        <taxon>Viridiplantae</taxon>
        <taxon>Streptophyta</taxon>
        <taxon>Embryophyta</taxon>
        <taxon>Tracheophyta</taxon>
        <taxon>Spermatophyta</taxon>
        <taxon>Magnoliopsida</taxon>
        <taxon>Liliopsida</taxon>
        <taxon>Poales</taxon>
        <taxon>Poaceae</taxon>
        <taxon>PACMAD clade</taxon>
        <taxon>Panicoideae</taxon>
        <taxon>Andropogonodae</taxon>
        <taxon>Andropogoneae</taxon>
        <taxon>Saccharinae</taxon>
        <taxon>Miscanthus</taxon>
    </lineage>
</organism>
<evidence type="ECO:0000313" key="4">
    <source>
        <dbReference type="Proteomes" id="UP000604825"/>
    </source>
</evidence>
<dbReference type="PANTHER" id="PTHR11461">
    <property type="entry name" value="SERINE PROTEASE INHIBITOR, SERPIN"/>
    <property type="match status" value="1"/>
</dbReference>
<dbReference type="InterPro" id="IPR036186">
    <property type="entry name" value="Serpin_sf"/>
</dbReference>
<dbReference type="Proteomes" id="UP000604825">
    <property type="component" value="Unassembled WGS sequence"/>
</dbReference>